<feature type="region of interest" description="Disordered" evidence="1">
    <location>
        <begin position="185"/>
        <end position="231"/>
    </location>
</feature>
<keyword evidence="2" id="KW-0812">Transmembrane</keyword>
<feature type="transmembrane region" description="Helical" evidence="2">
    <location>
        <begin position="33"/>
        <end position="51"/>
    </location>
</feature>
<sequence length="449" mass="49756">MDSYEIFHRWMCLIFTCQPPGGRVKMSNVMCTSSGYLIIVVMFVSLVSTLISQNNYATFINRNYVMGNCTLTGYSEMSAPAPTAESRNGLCIHRFGVNLGSTQQIASSIIEVTSGGCTVESRRHTHWPDFSEPSLLINEQNTFLNHHPVINLLFTSSGSSNAISSEADQAQRINPTQESFAILTHSPNPSENHTTTTPRYSVVKEPVKTSGSWPSEQERKEEDQSSWFPFPLTSNPAGPPSFLILATSQALPSKSCMYNPKTLSEDQNSKTASFAFSPLFSPRTSQTSSSHPAHLTSSSLSSQQRQTLISPGAPILSVPRPLIGIDWLFVAFMSFIPLVLIVSVVAWIPYLLWRACTRSRHLPTGRVGEVPGEAEPVANEERNDDDVFNELLAFGGRGEQRDGGQAPENREHAEEGERRNRTTPGYQPLEIEREGHRPTDVELARMLRH</sequence>
<proteinExistence type="predicted"/>
<evidence type="ECO:0000313" key="3">
    <source>
        <dbReference type="EMBL" id="KAK2963796.1"/>
    </source>
</evidence>
<reference evidence="3 4" key="1">
    <citation type="journal article" date="2022" name="bioRxiv">
        <title>Genomics of Preaxostyla Flagellates Illuminates Evolutionary Transitions and the Path Towards Mitochondrial Loss.</title>
        <authorList>
            <person name="Novak L.V.F."/>
            <person name="Treitli S.C."/>
            <person name="Pyrih J."/>
            <person name="Halakuc P."/>
            <person name="Pipaliya S.V."/>
            <person name="Vacek V."/>
            <person name="Brzon O."/>
            <person name="Soukal P."/>
            <person name="Eme L."/>
            <person name="Dacks J.B."/>
            <person name="Karnkowska A."/>
            <person name="Elias M."/>
            <person name="Hampl V."/>
        </authorList>
    </citation>
    <scope>NUCLEOTIDE SEQUENCE [LARGE SCALE GENOMIC DNA]</scope>
    <source>
        <strain evidence="3">NAU3</strain>
        <tissue evidence="3">Gut</tissue>
    </source>
</reference>
<feature type="region of interest" description="Disordered" evidence="1">
    <location>
        <begin position="396"/>
        <end position="441"/>
    </location>
</feature>
<keyword evidence="2" id="KW-1133">Transmembrane helix</keyword>
<name>A0ABQ9YJ58_9EUKA</name>
<feature type="compositionally biased region" description="Basic and acidic residues" evidence="1">
    <location>
        <begin position="398"/>
        <end position="420"/>
    </location>
</feature>
<dbReference type="EMBL" id="JARBJD010000005">
    <property type="protein sequence ID" value="KAK2963796.1"/>
    <property type="molecule type" value="Genomic_DNA"/>
</dbReference>
<feature type="compositionally biased region" description="Basic and acidic residues" evidence="1">
    <location>
        <begin position="430"/>
        <end position="441"/>
    </location>
</feature>
<feature type="transmembrane region" description="Helical" evidence="2">
    <location>
        <begin position="327"/>
        <end position="353"/>
    </location>
</feature>
<feature type="compositionally biased region" description="Polar residues" evidence="1">
    <location>
        <begin position="185"/>
        <end position="199"/>
    </location>
</feature>
<feature type="compositionally biased region" description="Low complexity" evidence="1">
    <location>
        <begin position="287"/>
        <end position="303"/>
    </location>
</feature>
<evidence type="ECO:0000313" key="4">
    <source>
        <dbReference type="Proteomes" id="UP001281761"/>
    </source>
</evidence>
<keyword evidence="2" id="KW-0472">Membrane</keyword>
<protein>
    <submittedName>
        <fullName evidence="3">Uncharacterized protein</fullName>
    </submittedName>
</protein>
<accession>A0ABQ9YJ58</accession>
<organism evidence="3 4">
    <name type="scientific">Blattamonas nauphoetae</name>
    <dbReference type="NCBI Taxonomy" id="2049346"/>
    <lineage>
        <taxon>Eukaryota</taxon>
        <taxon>Metamonada</taxon>
        <taxon>Preaxostyla</taxon>
        <taxon>Oxymonadida</taxon>
        <taxon>Blattamonas</taxon>
    </lineage>
</organism>
<feature type="region of interest" description="Disordered" evidence="1">
    <location>
        <begin position="283"/>
        <end position="303"/>
    </location>
</feature>
<keyword evidence="4" id="KW-1185">Reference proteome</keyword>
<dbReference type="Proteomes" id="UP001281761">
    <property type="component" value="Unassembled WGS sequence"/>
</dbReference>
<evidence type="ECO:0000256" key="1">
    <source>
        <dbReference type="SAM" id="MobiDB-lite"/>
    </source>
</evidence>
<comment type="caution">
    <text evidence="3">The sequence shown here is derived from an EMBL/GenBank/DDBJ whole genome shotgun (WGS) entry which is preliminary data.</text>
</comment>
<evidence type="ECO:0000256" key="2">
    <source>
        <dbReference type="SAM" id="Phobius"/>
    </source>
</evidence>
<gene>
    <name evidence="3" type="ORF">BLNAU_1365</name>
</gene>